<evidence type="ECO:0000256" key="2">
    <source>
        <dbReference type="ARBA" id="ARBA00022679"/>
    </source>
</evidence>
<evidence type="ECO:0000259" key="8">
    <source>
        <dbReference type="PROSITE" id="PS51873"/>
    </source>
</evidence>
<dbReference type="PROSITE" id="PS51873">
    <property type="entry name" value="TRIAD"/>
    <property type="match status" value="1"/>
</dbReference>
<accession>A0A9P4MVN1</accession>
<keyword evidence="2" id="KW-0808">Transferase</keyword>
<keyword evidence="5" id="KW-0863">Zinc-finger</keyword>
<protein>
    <recommendedName>
        <fullName evidence="8">RING-type domain-containing protein</fullName>
    </recommendedName>
</protein>
<keyword evidence="4" id="KW-0677">Repeat</keyword>
<keyword evidence="10" id="KW-1185">Reference proteome</keyword>
<dbReference type="InterPro" id="IPR047546">
    <property type="entry name" value="Rcat_RBR_RNF216"/>
</dbReference>
<name>A0A9P4MVN1_9PLEO</name>
<dbReference type="Proteomes" id="UP000799536">
    <property type="component" value="Unassembled WGS sequence"/>
</dbReference>
<dbReference type="OrthoDB" id="10009520at2759"/>
<dbReference type="GO" id="GO:0008270">
    <property type="term" value="F:zinc ion binding"/>
    <property type="evidence" value="ECO:0007669"/>
    <property type="project" value="UniProtKB-KW"/>
</dbReference>
<dbReference type="PANTHER" id="PTHR22770:SF47">
    <property type="entry name" value="E3 UBIQUITIN-PROTEIN LIGASE RNF216"/>
    <property type="match status" value="1"/>
</dbReference>
<dbReference type="CDD" id="cd20339">
    <property type="entry name" value="BRcat_RBR_RNF216"/>
    <property type="match status" value="1"/>
</dbReference>
<evidence type="ECO:0000313" key="10">
    <source>
        <dbReference type="Proteomes" id="UP000799536"/>
    </source>
</evidence>
<evidence type="ECO:0000256" key="6">
    <source>
        <dbReference type="ARBA" id="ARBA00022786"/>
    </source>
</evidence>
<evidence type="ECO:0000313" key="9">
    <source>
        <dbReference type="EMBL" id="KAF2204861.1"/>
    </source>
</evidence>
<evidence type="ECO:0000256" key="3">
    <source>
        <dbReference type="ARBA" id="ARBA00022723"/>
    </source>
</evidence>
<comment type="pathway">
    <text evidence="1">Protein modification; protein ubiquitination.</text>
</comment>
<evidence type="ECO:0000256" key="4">
    <source>
        <dbReference type="ARBA" id="ARBA00022737"/>
    </source>
</evidence>
<dbReference type="InterPro" id="IPR047545">
    <property type="entry name" value="BRcat_RBR_RNF216"/>
</dbReference>
<keyword evidence="6" id="KW-0833">Ubl conjugation pathway</keyword>
<dbReference type="SUPFAM" id="SSF57850">
    <property type="entry name" value="RING/U-box"/>
    <property type="match status" value="1"/>
</dbReference>
<gene>
    <name evidence="9" type="ORF">GQ43DRAFT_363710</name>
</gene>
<dbReference type="PANTHER" id="PTHR22770">
    <property type="entry name" value="UBIQUITIN CONJUGATING ENZYME 7 INTERACTING PROTEIN-RELATED"/>
    <property type="match status" value="1"/>
</dbReference>
<comment type="caution">
    <text evidence="9">The sequence shown here is derived from an EMBL/GenBank/DDBJ whole genome shotgun (WGS) entry which is preliminary data.</text>
</comment>
<dbReference type="CDD" id="cd20353">
    <property type="entry name" value="Rcat_RBR_RNF216"/>
    <property type="match status" value="1"/>
</dbReference>
<feature type="domain" description="RING-type" evidence="8">
    <location>
        <begin position="258"/>
        <end position="475"/>
    </location>
</feature>
<dbReference type="InterPro" id="IPR044066">
    <property type="entry name" value="TRIAD_supradom"/>
</dbReference>
<dbReference type="EMBL" id="ML993867">
    <property type="protein sequence ID" value="KAF2204861.1"/>
    <property type="molecule type" value="Genomic_DNA"/>
</dbReference>
<organism evidence="9 10">
    <name type="scientific">Delitschia confertaspora ATCC 74209</name>
    <dbReference type="NCBI Taxonomy" id="1513339"/>
    <lineage>
        <taxon>Eukaryota</taxon>
        <taxon>Fungi</taxon>
        <taxon>Dikarya</taxon>
        <taxon>Ascomycota</taxon>
        <taxon>Pezizomycotina</taxon>
        <taxon>Dothideomycetes</taxon>
        <taxon>Pleosporomycetidae</taxon>
        <taxon>Pleosporales</taxon>
        <taxon>Delitschiaceae</taxon>
        <taxon>Delitschia</taxon>
    </lineage>
</organism>
<evidence type="ECO:0000256" key="5">
    <source>
        <dbReference type="ARBA" id="ARBA00022771"/>
    </source>
</evidence>
<dbReference type="Pfam" id="PF26200">
    <property type="entry name" value="Rcat_RNF216"/>
    <property type="match status" value="1"/>
</dbReference>
<proteinExistence type="predicted"/>
<evidence type="ECO:0000256" key="1">
    <source>
        <dbReference type="ARBA" id="ARBA00004906"/>
    </source>
</evidence>
<dbReference type="GO" id="GO:0016740">
    <property type="term" value="F:transferase activity"/>
    <property type="evidence" value="ECO:0007669"/>
    <property type="project" value="UniProtKB-KW"/>
</dbReference>
<evidence type="ECO:0000256" key="7">
    <source>
        <dbReference type="ARBA" id="ARBA00022833"/>
    </source>
</evidence>
<sequence length="666" mass="75818">MFSNGAFGRTPGQANAVHVDFNFTDLDGLPERYSPEASMSNTVNFDTVLTEQECQQKILDVFPDIERDHVLNLIRERSAPVERTARWCERLIGAILDGGQYPKERDKVKELKRKRSDDEDDELIAQYENARGENQDRDYFRYGAILLQDEFREIPVKHIENTLRKERTLFKAFDTLETQLDNYGILKAGHKASPFSKIRTPRASSQQAARKKSQMSDYVNLPQLQKEFAAARKQRTRKKTAAKLFEDSNTRRAQENNEMKECMCCYSDFPINRMAYCNGSDVHFFCVLCTQKYVENELSMSRCRPICFADLQCKTLFTTQQLRSILDKAAFERLELLQQQEDIRLAGLDNLEECPFCDFKAECPPVEVDREFRCMNLTCEKISCRLCRAESHIPMTCEEHQKENKASVRHAIEEAMTKALIRSCNRCKKPFVKDYGCNKMTCPSCGNAQCYVCGTNVSGNYDHFHNSHGRCPLYDNTDQRHQDEVKKAEEEALAILRAQHPNLSAKELKIQVSDRVKAEEEARIRRGADHAGGRLPLPIGFAERIVVPGRFGPMRRVDMPGYYPPPRGAVDAGVQAAGPPLRWQPVGELDLQQWVHAPPPFQAVGPPGVYLPLQAQAAAAPGNGNNNIAQPFVPVGPHEWYVPPPHPPDQPYPPVYGYLPPRPNHR</sequence>
<dbReference type="InterPro" id="IPR051628">
    <property type="entry name" value="LUBAC_E3_Ligases"/>
</dbReference>
<reference evidence="9" key="1">
    <citation type="journal article" date="2020" name="Stud. Mycol.">
        <title>101 Dothideomycetes genomes: a test case for predicting lifestyles and emergence of pathogens.</title>
        <authorList>
            <person name="Haridas S."/>
            <person name="Albert R."/>
            <person name="Binder M."/>
            <person name="Bloem J."/>
            <person name="Labutti K."/>
            <person name="Salamov A."/>
            <person name="Andreopoulos B."/>
            <person name="Baker S."/>
            <person name="Barry K."/>
            <person name="Bills G."/>
            <person name="Bluhm B."/>
            <person name="Cannon C."/>
            <person name="Castanera R."/>
            <person name="Culley D."/>
            <person name="Daum C."/>
            <person name="Ezra D."/>
            <person name="Gonzalez J."/>
            <person name="Henrissat B."/>
            <person name="Kuo A."/>
            <person name="Liang C."/>
            <person name="Lipzen A."/>
            <person name="Lutzoni F."/>
            <person name="Magnuson J."/>
            <person name="Mondo S."/>
            <person name="Nolan M."/>
            <person name="Ohm R."/>
            <person name="Pangilinan J."/>
            <person name="Park H.-J."/>
            <person name="Ramirez L."/>
            <person name="Alfaro M."/>
            <person name="Sun H."/>
            <person name="Tritt A."/>
            <person name="Yoshinaga Y."/>
            <person name="Zwiers L.-H."/>
            <person name="Turgeon B."/>
            <person name="Goodwin S."/>
            <person name="Spatafora J."/>
            <person name="Crous P."/>
            <person name="Grigoriev I."/>
        </authorList>
    </citation>
    <scope>NUCLEOTIDE SEQUENCE</scope>
    <source>
        <strain evidence="9">ATCC 74209</strain>
    </source>
</reference>
<keyword evidence="3" id="KW-0479">Metal-binding</keyword>
<dbReference type="AlphaFoldDB" id="A0A9P4MVN1"/>
<keyword evidence="7" id="KW-0862">Zinc</keyword>
<dbReference type="Gene3D" id="1.20.120.1750">
    <property type="match status" value="1"/>
</dbReference>